<gene>
    <name evidence="5" type="ORF">IDH45_32650</name>
</gene>
<feature type="transmembrane region" description="Helical" evidence="3">
    <location>
        <begin position="21"/>
        <end position="47"/>
    </location>
</feature>
<dbReference type="PANTHER" id="PTHR43156">
    <property type="entry name" value="STAGE II SPORULATION PROTEIN E-RELATED"/>
    <property type="match status" value="1"/>
</dbReference>
<evidence type="ECO:0000313" key="6">
    <source>
        <dbReference type="Proteomes" id="UP000639396"/>
    </source>
</evidence>
<dbReference type="GO" id="GO:0016791">
    <property type="term" value="F:phosphatase activity"/>
    <property type="evidence" value="ECO:0007669"/>
    <property type="project" value="TreeGrafter"/>
</dbReference>
<sequence>MSGPRSTDRSRLRANPLYDAGAAKVTVFATVLIVFSIILTGVIAYYITKGQSVKKLKETDLEYIGGSIASKIDGRIERAMETARLLAGNRDLNEWILGGERLGGEETIALETIRGMTEQFQYDNSFIVSVRTGQYWTEQGQLLDTMTRSDPDDAWFFRTLEDGRPVQLDIDYNEERKDTFIFVNALMRHNGVPVSVVGIGLSLQDMSQQFGEYKYGLHGNLWLTDKSGEIYLSDEFAQNGHNMRDYMPTESADRLLSMMDRERAVTEYVDADGNRKDVMLFPIASSEWSLVVAVDRKEAISFLKTIQWQTAAAVAISLLTVVFFFTYMSRKLADPYKRAIELNEELERQIATRTKELAEQNEKILDSLDYASRIQVSALPTDAELKEALPGHFILWKPRDRVGGDFYWLKRVKRGLLIAVGDCTGHGVPGALMSIMTVSLLDQLVHSDSDDPAAILTRLNRSIKQTLNQNGKEGLTDDGLDIGLCLLTDTATVFAGAGCSLLVRTPDGLAEYEGDRKSVGYRKTPADYPYTNKVVEVGPGAVHYLATDGLADQNGGEKNYSYGKTRWKMWVADNGDAPFDRQRTMLEAEIDRYRGDEPQRDDMTVLGFLPPRKG</sequence>
<dbReference type="EMBL" id="JACXJA010000068">
    <property type="protein sequence ID" value="MBD2866729.1"/>
    <property type="molecule type" value="Genomic_DNA"/>
</dbReference>
<evidence type="ECO:0000256" key="2">
    <source>
        <dbReference type="SAM" id="Coils"/>
    </source>
</evidence>
<feature type="domain" description="PPM-type phosphatase" evidence="4">
    <location>
        <begin position="385"/>
        <end position="610"/>
    </location>
</feature>
<keyword evidence="3" id="KW-0472">Membrane</keyword>
<dbReference type="PANTHER" id="PTHR43156:SF9">
    <property type="entry name" value="HAMP DOMAIN-CONTAINING PROTEIN"/>
    <property type="match status" value="1"/>
</dbReference>
<dbReference type="Proteomes" id="UP000639396">
    <property type="component" value="Unassembled WGS sequence"/>
</dbReference>
<name>A0A927CER2_9BACL</name>
<feature type="coiled-coil region" evidence="2">
    <location>
        <begin position="336"/>
        <end position="363"/>
    </location>
</feature>
<keyword evidence="2" id="KW-0175">Coiled coil</keyword>
<dbReference type="InterPro" id="IPR001932">
    <property type="entry name" value="PPM-type_phosphatase-like_dom"/>
</dbReference>
<keyword evidence="3" id="KW-1133">Transmembrane helix</keyword>
<evidence type="ECO:0000259" key="4">
    <source>
        <dbReference type="SMART" id="SM00331"/>
    </source>
</evidence>
<proteinExistence type="predicted"/>
<dbReference type="Pfam" id="PF07228">
    <property type="entry name" value="SpoIIE"/>
    <property type="match status" value="1"/>
</dbReference>
<dbReference type="AlphaFoldDB" id="A0A927CER2"/>
<evidence type="ECO:0000313" key="5">
    <source>
        <dbReference type="EMBL" id="MBD2866729.1"/>
    </source>
</evidence>
<dbReference type="InterPro" id="IPR052016">
    <property type="entry name" value="Bact_Sigma-Reg"/>
</dbReference>
<dbReference type="InterPro" id="IPR036457">
    <property type="entry name" value="PPM-type-like_dom_sf"/>
</dbReference>
<keyword evidence="6" id="KW-1185">Reference proteome</keyword>
<comment type="caution">
    <text evidence="5">The sequence shown here is derived from an EMBL/GenBank/DDBJ whole genome shotgun (WGS) entry which is preliminary data.</text>
</comment>
<reference evidence="5" key="1">
    <citation type="submission" date="2020-09" db="EMBL/GenBank/DDBJ databases">
        <title>A novel bacterium of genus Paenibacillus, isolated from South China Sea.</title>
        <authorList>
            <person name="Huang H."/>
            <person name="Mo K."/>
            <person name="Hu Y."/>
        </authorList>
    </citation>
    <scope>NUCLEOTIDE SEQUENCE</scope>
    <source>
        <strain evidence="5">IB182363</strain>
    </source>
</reference>
<dbReference type="Gene3D" id="3.60.40.10">
    <property type="entry name" value="PPM-type phosphatase domain"/>
    <property type="match status" value="1"/>
</dbReference>
<accession>A0A927CER2</accession>
<keyword evidence="3" id="KW-0812">Transmembrane</keyword>
<feature type="transmembrane region" description="Helical" evidence="3">
    <location>
        <begin position="306"/>
        <end position="328"/>
    </location>
</feature>
<dbReference type="Gene3D" id="3.30.450.20">
    <property type="entry name" value="PAS domain"/>
    <property type="match status" value="1"/>
</dbReference>
<evidence type="ECO:0000256" key="3">
    <source>
        <dbReference type="SAM" id="Phobius"/>
    </source>
</evidence>
<dbReference type="RefSeq" id="WP_190932343.1">
    <property type="nucleotide sequence ID" value="NZ_JACXJA010000068.1"/>
</dbReference>
<dbReference type="SMART" id="SM00331">
    <property type="entry name" value="PP2C_SIG"/>
    <property type="match status" value="1"/>
</dbReference>
<evidence type="ECO:0000256" key="1">
    <source>
        <dbReference type="ARBA" id="ARBA00022801"/>
    </source>
</evidence>
<keyword evidence="1" id="KW-0378">Hydrolase</keyword>
<organism evidence="5 6">
    <name type="scientific">Paenibacillus oceani</name>
    <dbReference type="NCBI Taxonomy" id="2772510"/>
    <lineage>
        <taxon>Bacteria</taxon>
        <taxon>Bacillati</taxon>
        <taxon>Bacillota</taxon>
        <taxon>Bacilli</taxon>
        <taxon>Bacillales</taxon>
        <taxon>Paenibacillaceae</taxon>
        <taxon>Paenibacillus</taxon>
    </lineage>
</organism>
<protein>
    <submittedName>
        <fullName evidence="5">SpoIIE family protein phosphatase</fullName>
    </submittedName>
</protein>